<feature type="region of interest" description="Disordered" evidence="1">
    <location>
        <begin position="403"/>
        <end position="454"/>
    </location>
</feature>
<feature type="region of interest" description="Disordered" evidence="1">
    <location>
        <begin position="321"/>
        <end position="391"/>
    </location>
</feature>
<reference evidence="2 3" key="1">
    <citation type="submission" date="2019-10" db="EMBL/GenBank/DDBJ databases">
        <authorList>
            <person name="Palmer J.M."/>
        </authorList>
    </citation>
    <scope>NUCLEOTIDE SEQUENCE [LARGE SCALE GENOMIC DNA]</scope>
    <source>
        <strain evidence="2 3">TWF506</strain>
    </source>
</reference>
<comment type="caution">
    <text evidence="2">The sequence shown here is derived from an EMBL/GenBank/DDBJ whole genome shotgun (WGS) entry which is preliminary data.</text>
</comment>
<accession>A0AAN8RPN0</accession>
<dbReference type="Proteomes" id="UP001307849">
    <property type="component" value="Unassembled WGS sequence"/>
</dbReference>
<name>A0AAN8RPN0_9PEZI</name>
<feature type="compositionally biased region" description="Polar residues" evidence="1">
    <location>
        <begin position="326"/>
        <end position="350"/>
    </location>
</feature>
<dbReference type="AlphaFoldDB" id="A0AAN8RPN0"/>
<gene>
    <name evidence="2" type="ORF">TWF506_004060</name>
</gene>
<dbReference type="EMBL" id="JAVHJM010000013">
    <property type="protein sequence ID" value="KAK6499432.1"/>
    <property type="molecule type" value="Genomic_DNA"/>
</dbReference>
<sequence length="483" mass="52460">MDYRNQKYVSHIHNLNWPNAHNSSGDSGRTLQPVDQAYQTVQAVVARSQARPEAPVDDPGFYKPIVSLREIELRSSNYANDTFSVHGGCLDQAFNTAPDVGVVSFHTGPHQRKSITSAHLPRALAISIPGTKGYFNVEHDPWHASAEPRLDLSLPPGVVPATNYIESDNAINTIPEQMLRSNSNISASTTEDTWNSRNFDHPPASSPPSVQNADPFGDRPPTPQSTSANTPRQPSAIAGAKAPKAIYSCEHYPRASGISRTECANGFTNLRKFETHLQTDHKIPKYLKCPNSIHKCPHKNNRMDNLKVHLKTCKFEPKAGAENPTAAANISRPTSAPSFNNAPDSSQQSAALKHQRVAGSSGVFPTAPPTPMDLQSPPTIDSSLPLPHTSLQDTSAVNDMEIMGSLPSQNDSSSLPERLADVDPNPLEGVVSSKADDNAADVSNGQENQPEDEQAQIKILQDENRELRDKNLVSYTLISTICA</sequence>
<evidence type="ECO:0000313" key="2">
    <source>
        <dbReference type="EMBL" id="KAK6499432.1"/>
    </source>
</evidence>
<organism evidence="2 3">
    <name type="scientific">Arthrobotrys conoides</name>
    <dbReference type="NCBI Taxonomy" id="74498"/>
    <lineage>
        <taxon>Eukaryota</taxon>
        <taxon>Fungi</taxon>
        <taxon>Dikarya</taxon>
        <taxon>Ascomycota</taxon>
        <taxon>Pezizomycotina</taxon>
        <taxon>Orbiliomycetes</taxon>
        <taxon>Orbiliales</taxon>
        <taxon>Orbiliaceae</taxon>
        <taxon>Arthrobotrys</taxon>
    </lineage>
</organism>
<keyword evidence="3" id="KW-1185">Reference proteome</keyword>
<evidence type="ECO:0000256" key="1">
    <source>
        <dbReference type="SAM" id="MobiDB-lite"/>
    </source>
</evidence>
<proteinExistence type="predicted"/>
<protein>
    <submittedName>
        <fullName evidence="2">Uncharacterized protein</fullName>
    </submittedName>
</protein>
<evidence type="ECO:0000313" key="3">
    <source>
        <dbReference type="Proteomes" id="UP001307849"/>
    </source>
</evidence>
<feature type="compositionally biased region" description="Polar residues" evidence="1">
    <location>
        <begin position="224"/>
        <end position="233"/>
    </location>
</feature>
<feature type="compositionally biased region" description="Polar residues" evidence="1">
    <location>
        <begin position="175"/>
        <end position="197"/>
    </location>
</feature>
<feature type="region of interest" description="Disordered" evidence="1">
    <location>
        <begin position="175"/>
        <end position="240"/>
    </location>
</feature>
<feature type="compositionally biased region" description="Polar residues" evidence="1">
    <location>
        <begin position="406"/>
        <end position="415"/>
    </location>
</feature>